<name>A0ABW1AN95_9RHOO</name>
<evidence type="ECO:0000256" key="4">
    <source>
        <dbReference type="ARBA" id="ARBA00022989"/>
    </source>
</evidence>
<dbReference type="SMART" id="SM00089">
    <property type="entry name" value="PKD"/>
    <property type="match status" value="9"/>
</dbReference>
<dbReference type="RefSeq" id="WP_385961067.1">
    <property type="nucleotide sequence ID" value="NZ_JBHSOG010000013.1"/>
</dbReference>
<comment type="caution">
    <text evidence="7">The sequence shown here is derived from an EMBL/GenBank/DDBJ whole genome shotgun (WGS) entry which is preliminary data.</text>
</comment>
<keyword evidence="8" id="KW-1185">Reference proteome</keyword>
<feature type="non-terminal residue" evidence="7">
    <location>
        <position position="5370"/>
    </location>
</feature>
<keyword evidence="3" id="KW-0677">Repeat</keyword>
<comment type="subcellular location">
    <subcellularLocation>
        <location evidence="1">Membrane</location>
        <topology evidence="1">Multi-pass membrane protein</topology>
    </subcellularLocation>
</comment>
<sequence length="5370" mass="545601">MPIAIEEPINTYTVGNQVEPEIVVLADGGYVVMWQSSGQDGSGGGIYGQRFTSNGTPLGAEFRINDVVSGTQEQPRAAALSDGGFVVVWQDTGGADGSGYGVIGQRFAADGSTLGGNFVANTTTSSTQYAGAVAAYDGGYAVVWSSSQSGGNSFDIYVQRYTNAGTPVGAEDRVSTVPGAATAQPGAQYQPDVATLQDGRLIVVWNDSNGNDGNGDGVFGRLFDPATGAFGDTFLVNTTTAGSQSSSSAGYGPRVAALADGGFVAVWPANGQDGSGWGVFGQRFNADGSKAGGEFLVNQSTNGGQYQADVTALSTGGFVVTWYNDNYDVSGSGTSADVYVREFGGDGLPAGDQRKLLSATNSTEYQPAIADLGNGNYIVAYADYVSTANGGDNSYEIRQQIFGDEADFFRQANPELGDFTGSVTFAENLVNATPQVIDAAVSFHDVDSADFDGGVIDLFYTQYGETTDQLGVRHQGSAPGHIGVAGSTVTYGGVAIGTISGGQNGSNLSIALNANATAAAVEALIQNLTYASTSQSPAASRTVGIRVSDGDGGASASSQVTINVTLELDGAPEVHTAERINTYTGNQQYEPEIVVLADGSYVVVWQSGGQDGSGDGIYGQRFTSNGTPLGAEFRINDVVSGTQEQPRAAALSDGGFVVVWQDTGGADGSGYGVIGQRFAADGSALGGNFVANTTTSSTQYAGAVAAYDGGYAVVWSSSQSGGNSFDIYVQRYTNAGTPVGAEDRVSTVPGAATAQPGAQYQPDVATLQDGRLIVVWNDSNGNDGNGDGVFGRLFDPATGAFGDTFLVNTTTAGSQSSSSAGYGLRVAALADGGFVVVWPDNGQDGSGWGVFGQRFNADGSKAGGEFRINESTTSSQYQASVTALSTGGFVVAWHNDGYGVSGSGSYNDVYIREYDGAGVPVDGERKLTGPSSTGSNQVFQPAIADLGDGNFVVVYSAYQPTANGGNNTYEIFQNVFGDAAALARTSAAPVLTDLAATVSFGEVAASTAPQLIDAAVSLVDLDSTDFGGGRLDLFYVQYGEATDQLGVRHEGNGAGQIGVAGNTVSYGGIVIGTIAAGADGADGANLAVLFNAAATVDAVEALIQNLTYATTADKPGQTRTIGLRIADGDGGVSAARTVNINIALDLDTAAAVHGEERVNSYVESTQSEPEIVVLADGGYVVMWQSSGQDGSGDGIYGQRFTSNGTPLGAEFRINDAVSGMQEQPRAAALSDGGFVVVWQDTGGADGSGWGIIGQRFAADGSALGSNFVANTTTNGNQSGGAVAAYDGGYAVVWSSSQSGGSSFDIYVQRFTNAGTPAGGETRVSTVPGAATAQPGAQYQPDVAARAGGDLIVVWNDSGSNDGSGDGVFGRIYDSATGTFGSTFLVNTTTAGSQSSSSGGNGPHVATLVDGGFVVIWPANGQDGSGWGVFGQRFNADGSKAGGEFLVNQSTNGGQYQADVTALSTGGFVVTWYNDNYDVSGSGTTGDVYLREYGATGLPVDDERKLSSATNSTEYQPAVADLGNGNYVVVYADYGTSAGGGNGYDIRQQIFGDAADFVRNSAAPLIDDVRTLLTLTSDAASPLYAGNAQIIDGDVAVMDVDSADFAGGQLAVQLLNGASAGEALAIRHQGNGAGQIGVAGNTVSYGGTVIGTFSGGGSGAATLLVSLNANAGAAAVRALIENVSYQNSTPPTGTTDRYLAFRLFDGDGGVSDATTVQIRIQSSSPSLPALVLDDVETTLQIGESQAQAGVLIDGAVALDYNGSNGFDGGKLTVGYLSSTGRVDDQLGIRNQGSGAGEVGLSGSTVLYEGSVIGTVSAGLDGVNGAGLEIVFNGAATAQAIERVIENLVYSNTSDGPNPNRTIRINVRDAANVASGNSDVVIQIAPEADPAAPQFLLGQQQSNGYEAGDQGSPAVGRLFGANDGGYVIAWVSAGGQDGSGQGVFAQRYAADGSAIGPEFQVNSHTLNEQNQPTVAGLQNGGFVVVWASSNQDGSGYGVYAQRYGADGTPQSGEFQVNTSTSSTQDEPAVLGLADGSFVIAYSSYYNNTGGSYYDVLGQRYAADGTPLGGEFTLNTQVSNTQSQPRLAALEGGGFVAIWTDSSGDASGYGIVAQRFAADGSKLGGEIKVNTTETGNQQGPDVAGLPGGGFVAVWHYNSAVYAQRFDASGGKAGGELLVSTADTSSNYSNHARVAVVGDGFVVTWDSYYSLGGSGYDIVAQKFDFAGNKIDGTFLVNSTTDSTQYQPAIAALGGSNFVVAWAGYNQEQGGTASTYGVFHQLLGEAGSITRSAAPELLDLASSVTFGEALVNAAPQIIDPGVNLIDADSANFDGGSLWVSVVSGYGSITYAQLPEDVPAQDQLGIRHQGSGADQIGVAGNTVSYGGTVIGTILSAGANGADLVIRFNASATPTAVEKLIESLTYANTSSAPVASRSIAISVSDGAGGTSVPKIVTINVTPDADGAQPLFANERVNTFEPGTQDEAAIARLADGGYVVVWTSSGQDGWGDGVHGQRYDAKGVPVGSEFQVNSYTPNGQSAPAVAGLGDGGYVVLWQSSGQDGSSWGVFGQRFDASGVPAGGEFQVNTGAQNEQSAVAVAGLADGFVATWYSYYQDGTYQDVYFQRFDAAGNKLGAETRANTSAGYENSYQGTPAITAFADGSFVIVWRGDGGQDGSGYGVFGQRYAADGSALGAEFQVNSHGADNQYEPDVAVLADGGFVVVWRSDSQDGSGAGVFGQRYDASGNAVGAEFRVNTGTSGNQYQPSVSALSHGGFVVAWNDDSRTYAQQFDAAGARIDHPLRVDTLDNNSNANLPAVLGLDNGAFVTVWRDYDYGTGSHNVYQQLFGSPGDFAHSANPELVDVATSVVFRENLINTAPQLIDPSVGLFDADSADFDGGILEVDYLTGYGALDQLGLEGLDHQDQLGIRNQGAGTNEIGVSGTTVSFEGTIIGTIVSNGQNGAKLTVMFNANATSEAVERVIENLTYANTVSNPIASRTVSIRVTDGDGGASVARTVRIDVVAETDGAVPHGLEKTVNTTVANEQSAPAVAVLADGGYVVVWQSYGQDATSTWGVYGQRYDADDNPVGGEFRVNTTTAGGQYEAQVVGLAGGGYAVVWRSDGQDGSGAGVYGQRYAADGSAIGGEFRINTTTSSNQYQPSIAADADDGFVVAWYHDAYSAGNTEYADIFFQRYDAGGNPAGAETRANPSLGSTFIYQSQPDITWLDNGGFVVVWTDTSGTDGNGQGVFGQVFDASGNAVGGAFQANAYITGAQQNPAVAALKDGGFVVVWESEGQDLSSTGIYGQRFDAAGAKLGAEFRVNTTVSSTQYQPDVVGLENGGWVVTWTDAYGASSGGYDVFVQQYDAAGRAVDGETRVNNYTPSTQYEPAIAATPDGGFVVAYSGYTYSGDGNGDGVPDGGSDSYDIRLQRFSNTAPEITDVSVNGLEEAVIVLDYALFEAGFSDEDGQSLQAIRITTLPANGILRLDGVAIVPGQEIGLSALQGGLLTYQGETDFFGLDQFLWTGSDGVAFAATPVATNITLANVNDGPRLEAGANDTAAEGTWFYHTIAIGDPDPEGHRVTVSWGDGSPDTVFSTSSANPGISHVYADDGSYTVTVTVDDQQGQANSIETDSFDVAVANVAPTIAPFGGNSVVQGEVYTLGLGTPYDPGTDTVTEYRIDWGDGSDPQIIAAAELPPGGIVTHSYTAAGGKTIRVTLVDEDGVHSNAGTKSITVAAPAEVITVDAGNDVTVLEGSYFQKIISFDDPTDQGAAGRSYTVTWGDGQTTSGYVAAGQSSFVIGHTYADDAAGYEVTVTVDDDGQQGSDSFTVQVNNVAPTISLGGNPSVAEGSPYALTLFTPSDPGADTVQQYVIRWGDGSEQTIAAADLPADRIVTHVYADGDANQTIEVDLVDEDGTWVNAGSRGVHVYDVAPTLALAGAGSVDEGSPYTLELGAIADPGLDTVTQYRIDWGDGTVENFTAAEIAAQSARTHVYQDGGAGGTDYTISVALVDEDGTHANAGSKTLTVANVAPVLALSGADDIDEGGSYVLAIAATDPAGAADPLSYTIDWGDGSAVQTLTAAELAALGGNVAHVFADDEDGPVNATARSIVVTVSDGDGGSHSLAKAVTVHNVAPTVALGGAGSVDEGSPYTLELGAIVDPGLDTVTQYRIDWGDGTVENFTAAEIAAQSARTHVYQDGGTGGTDYAISVALVDEDGTHANAGSKTITVANVAPVLALSGADDIDEGGSYLLAIAATDPAGAADPLSYTIDWGDGSAVQTLTAAELAALGGNVAHVFADDEDGPVNATARTITVTASDGDGGVAQQSRSVTVHNVAPTLALSGAAGQVQGTAYALTLGAVSDPGLDTVTAYVVDWGDGTVGVFDSAGEVTHTYAGTGDYTISVSLADEDGTHAGVATRTVSITAPTATLSFEAGADASIDEGETFTRNIVFSDGEDNGAAGWSYSIDYGDGTVVTGTTPVRSIELSHRYADGDATRTVTVTLTDEAGESVSDSFDVTVANVAPTVALSGAGSVDEGSAYVLSFGALVDPGADTATAYTLDWGDGTVQSFTAAEFAALGGNASHVYADDGSYGITLGVTDEDGSFIAGSKTVAVANVAPVLALSGADDIDEGGSYLLAIAATDPAGAADPLSYTIDWGDGSAVQTLTAAELAALGGNVAHVFADDEDGPVNATARSIVVTVSDGDGGSHSLAKAVTVHNVAPTVALGGAGSVDEGSAYVLNFGALVDPGADTATAYTLDWGDGTVQSFTAAEFAALGGNASHTYADDGNYGITLSVTDEDGSFVAGSKSVTVANVAPVLALSGADDIDEGGSYLLAIAATDPAGAADPLSYTIDWGDGSAVQTLTAAELAALGGNVAHVFADDEDGPVNATARTITVTASDGDGGVAQQSRSVTVHNVAPTLALSGAAGQVQGTAYALTLGAVSDPGLDTVTAYVVDWGDGTVGVFDSAGEVTHTYAGTGDYTISVSLADEDGTHAGVATRTVSITAPTATLSFEAGADAAIDEGETFTRSIVFSDGEDNGAAGWSYSIDYGDGTVVTGTTPVRSIELSHRYADGDATRTVTVTLTDEAGESVSDSFDVTVANVAPTVALSGAGSVDEGSAYVLSFGALVDPGADTATAYTLDWGDGTVQSFTAAEFAALGGNASHVYADDGSYGITLGVTDEDGSFIAGSKTVTVANVAPVLALSGADDIDEGGSYVLAIAATDPAGAADPLSYTIDWGDGSAVQTLTAAELAALGGNVAHVFADDEDGPVNATARSIVVTVSDGDGGSHSLAKAVTVHNVAPTVALGGAGSVDEGSAYVLNFGALVDPGADTVTAYTLDWGDGTVQSFTATEFAALGGNASHTYADDGNYGITLSVTDE</sequence>
<dbReference type="InterPro" id="IPR013783">
    <property type="entry name" value="Ig-like_fold"/>
</dbReference>
<dbReference type="PANTHER" id="PTHR46730">
    <property type="entry name" value="POLYCYSTIN-1"/>
    <property type="match status" value="1"/>
</dbReference>
<feature type="domain" description="PKD" evidence="6">
    <location>
        <begin position="5320"/>
        <end position="5370"/>
    </location>
</feature>
<evidence type="ECO:0000313" key="8">
    <source>
        <dbReference type="Proteomes" id="UP001595974"/>
    </source>
</evidence>
<feature type="domain" description="PKD" evidence="6">
    <location>
        <begin position="4941"/>
        <end position="5001"/>
    </location>
</feature>
<dbReference type="CDD" id="cd00146">
    <property type="entry name" value="PKD"/>
    <property type="match status" value="5"/>
</dbReference>
<keyword evidence="4" id="KW-1133">Transmembrane helix</keyword>
<dbReference type="PROSITE" id="PS50093">
    <property type="entry name" value="PKD"/>
    <property type="match status" value="7"/>
</dbReference>
<evidence type="ECO:0000313" key="7">
    <source>
        <dbReference type="EMBL" id="MFC5768639.1"/>
    </source>
</evidence>
<evidence type="ECO:0000256" key="3">
    <source>
        <dbReference type="ARBA" id="ARBA00022737"/>
    </source>
</evidence>
<dbReference type="InterPro" id="IPR000601">
    <property type="entry name" value="PKD_dom"/>
</dbReference>
<feature type="domain" description="PKD" evidence="6">
    <location>
        <begin position="4359"/>
        <end position="4419"/>
    </location>
</feature>
<gene>
    <name evidence="7" type="ORF">ACFPTN_04575</name>
</gene>
<keyword evidence="5" id="KW-0472">Membrane</keyword>
<evidence type="ECO:0000256" key="5">
    <source>
        <dbReference type="ARBA" id="ARBA00023136"/>
    </source>
</evidence>
<feature type="domain" description="PKD" evidence="6">
    <location>
        <begin position="4738"/>
        <end position="4801"/>
    </location>
</feature>
<evidence type="ECO:0000256" key="1">
    <source>
        <dbReference type="ARBA" id="ARBA00004141"/>
    </source>
</evidence>
<feature type="domain" description="PKD" evidence="6">
    <location>
        <begin position="5122"/>
        <end position="5185"/>
    </location>
</feature>
<dbReference type="SUPFAM" id="SSF49299">
    <property type="entry name" value="PKD domain"/>
    <property type="match status" value="9"/>
</dbReference>
<dbReference type="Proteomes" id="UP001595974">
    <property type="component" value="Unassembled WGS sequence"/>
</dbReference>
<proteinExistence type="predicted"/>
<feature type="domain" description="PKD" evidence="6">
    <location>
        <begin position="3575"/>
        <end position="3632"/>
    </location>
</feature>
<dbReference type="Gene3D" id="2.60.40.10">
    <property type="entry name" value="Immunoglobulins"/>
    <property type="match status" value="17"/>
</dbReference>
<evidence type="ECO:0000256" key="2">
    <source>
        <dbReference type="ARBA" id="ARBA00022692"/>
    </source>
</evidence>
<evidence type="ECO:0000259" key="6">
    <source>
        <dbReference type="PROSITE" id="PS50093"/>
    </source>
</evidence>
<reference evidence="8" key="1">
    <citation type="journal article" date="2019" name="Int. J. Syst. Evol. Microbiol.">
        <title>The Global Catalogue of Microorganisms (GCM) 10K type strain sequencing project: providing services to taxonomists for standard genome sequencing and annotation.</title>
        <authorList>
            <consortium name="The Broad Institute Genomics Platform"/>
            <consortium name="The Broad Institute Genome Sequencing Center for Infectious Disease"/>
            <person name="Wu L."/>
            <person name="Ma J."/>
        </authorList>
    </citation>
    <scope>NUCLEOTIDE SEQUENCE [LARGE SCALE GENOMIC DNA]</scope>
    <source>
        <strain evidence="8">SHR3</strain>
    </source>
</reference>
<protein>
    <submittedName>
        <fullName evidence="7">PKD domain-containing protein</fullName>
    </submittedName>
</protein>
<keyword evidence="2" id="KW-0812">Transmembrane</keyword>
<dbReference type="EMBL" id="JBHSOG010000013">
    <property type="protein sequence ID" value="MFC5768639.1"/>
    <property type="molecule type" value="Genomic_DNA"/>
</dbReference>
<dbReference type="Pfam" id="PF18911">
    <property type="entry name" value="PKD_4"/>
    <property type="match status" value="7"/>
</dbReference>
<dbReference type="InterPro" id="IPR022409">
    <property type="entry name" value="PKD/Chitinase_dom"/>
</dbReference>
<organism evidence="7 8">
    <name type="scientific">Thauera sinica</name>
    <dbReference type="NCBI Taxonomy" id="2665146"/>
    <lineage>
        <taxon>Bacteria</taxon>
        <taxon>Pseudomonadati</taxon>
        <taxon>Pseudomonadota</taxon>
        <taxon>Betaproteobacteria</taxon>
        <taxon>Rhodocyclales</taxon>
        <taxon>Zoogloeaceae</taxon>
        <taxon>Thauera</taxon>
    </lineage>
</organism>
<feature type="domain" description="PKD" evidence="6">
    <location>
        <begin position="4540"/>
        <end position="4603"/>
    </location>
</feature>
<dbReference type="PANTHER" id="PTHR46730:SF4">
    <property type="entry name" value="POLYCYSTIC KIDNEY DISEASE PROTEIN 1-LIKE 1"/>
    <property type="match status" value="1"/>
</dbReference>
<accession>A0ABW1AN95</accession>
<dbReference type="InterPro" id="IPR035986">
    <property type="entry name" value="PKD_dom_sf"/>
</dbReference>